<feature type="chain" id="PRO_5041713782" evidence="1">
    <location>
        <begin position="26"/>
        <end position="355"/>
    </location>
</feature>
<name>A0AA95JGT1_9BACL</name>
<organism evidence="3 4">
    <name type="scientific">Candidatus Cohnella colombiensis</name>
    <dbReference type="NCBI Taxonomy" id="3121368"/>
    <lineage>
        <taxon>Bacteria</taxon>
        <taxon>Bacillati</taxon>
        <taxon>Bacillota</taxon>
        <taxon>Bacilli</taxon>
        <taxon>Bacillales</taxon>
        <taxon>Paenibacillaceae</taxon>
        <taxon>Cohnella</taxon>
    </lineage>
</organism>
<feature type="domain" description="GerMN" evidence="2">
    <location>
        <begin position="249"/>
        <end position="335"/>
    </location>
</feature>
<evidence type="ECO:0000313" key="3">
    <source>
        <dbReference type="EMBL" id="WEK55315.1"/>
    </source>
</evidence>
<dbReference type="EMBL" id="CP119317">
    <property type="protein sequence ID" value="WEK55315.1"/>
    <property type="molecule type" value="Genomic_DNA"/>
</dbReference>
<evidence type="ECO:0000259" key="2">
    <source>
        <dbReference type="SMART" id="SM00909"/>
    </source>
</evidence>
<dbReference type="PROSITE" id="PS51257">
    <property type="entry name" value="PROKAR_LIPOPROTEIN"/>
    <property type="match status" value="1"/>
</dbReference>
<feature type="domain" description="GerMN" evidence="2">
    <location>
        <begin position="96"/>
        <end position="188"/>
    </location>
</feature>
<keyword evidence="4" id="KW-1185">Reference proteome</keyword>
<evidence type="ECO:0000256" key="1">
    <source>
        <dbReference type="SAM" id="SignalP"/>
    </source>
</evidence>
<protein>
    <submittedName>
        <fullName evidence="3">GerMN domain-containing protein</fullName>
    </submittedName>
</protein>
<dbReference type="Proteomes" id="UP001178662">
    <property type="component" value="Chromosome"/>
</dbReference>
<keyword evidence="1" id="KW-0732">Signal</keyword>
<reference evidence="3" key="1">
    <citation type="submission" date="2023-03" db="EMBL/GenBank/DDBJ databases">
        <title>Andean soil-derived lignocellulolytic bacterial consortium as a source of novel taxa and putative plastic-active enzymes.</title>
        <authorList>
            <person name="Diaz-Garcia L."/>
            <person name="Chuvochina M."/>
            <person name="Feuerriegel G."/>
            <person name="Bunk B."/>
            <person name="Sproer C."/>
            <person name="Streit W.R."/>
            <person name="Rodriguez L.M."/>
            <person name="Overmann J."/>
            <person name="Jimenez D.J."/>
        </authorList>
    </citation>
    <scope>NUCLEOTIDE SEQUENCE</scope>
    <source>
        <strain evidence="3">MAG 2441</strain>
    </source>
</reference>
<dbReference type="SMART" id="SM00909">
    <property type="entry name" value="Germane"/>
    <property type="match status" value="2"/>
</dbReference>
<accession>A0AA95JGT1</accession>
<dbReference type="Pfam" id="PF10646">
    <property type="entry name" value="Germane"/>
    <property type="match status" value="2"/>
</dbReference>
<dbReference type="AlphaFoldDB" id="A0AA95JGT1"/>
<evidence type="ECO:0000313" key="4">
    <source>
        <dbReference type="Proteomes" id="UP001178662"/>
    </source>
</evidence>
<proteinExistence type="predicted"/>
<dbReference type="InterPro" id="IPR019606">
    <property type="entry name" value="GerMN"/>
</dbReference>
<feature type="signal peptide" evidence="1">
    <location>
        <begin position="1"/>
        <end position="25"/>
    </location>
</feature>
<sequence>MNRKMNRIIKRIMVVVTLLLLPLTAACSQNESAQKQMPALDPPPFSIESAMLDGSYVAQASANQEMLTVYLLDYNGYVAPMTLNITRSNSSNRELAEQALSWMTVDPKRADQLPEGFRGLIPAGTKVNTVVEDVKSGTITIDFAAPFPGMIAANERKLLEALVWTMTELPGVNEVNITVAGEKLKMLPLSKLPVYEVLTRSIGINVELVKGVEPARSMPVTLYFTAQSAQGEGYLVPVTRLVERTSNRAHTTLEQLIQGPSQKGMLHASLPSDITIEKLSQLADTVEVSLRDDALLPNVDMSSNMLEALVLTMTEATGAPLVRVVMNGNESFTDTDAKTYDQPVTRPVYINQLMQ</sequence>
<gene>
    <name evidence="3" type="ORF">P0Y55_04435</name>
</gene>